<keyword evidence="2" id="KW-1185">Reference proteome</keyword>
<reference evidence="1 2" key="1">
    <citation type="journal article" date="2022" name="Allergy">
        <title>Genome assembly and annotation of Periplaneta americana reveal a comprehensive cockroach allergen profile.</title>
        <authorList>
            <person name="Wang L."/>
            <person name="Xiong Q."/>
            <person name="Saelim N."/>
            <person name="Wang L."/>
            <person name="Nong W."/>
            <person name="Wan A.T."/>
            <person name="Shi M."/>
            <person name="Liu X."/>
            <person name="Cao Q."/>
            <person name="Hui J.H.L."/>
            <person name="Sookrung N."/>
            <person name="Leung T.F."/>
            <person name="Tungtrongchitr A."/>
            <person name="Tsui S.K.W."/>
        </authorList>
    </citation>
    <scope>NUCLEOTIDE SEQUENCE [LARGE SCALE GENOMIC DNA]</scope>
    <source>
        <strain evidence="1">PWHHKU_190912</strain>
    </source>
</reference>
<dbReference type="Proteomes" id="UP001148838">
    <property type="component" value="Unassembled WGS sequence"/>
</dbReference>
<protein>
    <recommendedName>
        <fullName evidence="3">RNase H type-1 domain-containing protein</fullName>
    </recommendedName>
</protein>
<evidence type="ECO:0000313" key="1">
    <source>
        <dbReference type="EMBL" id="KAJ4436424.1"/>
    </source>
</evidence>
<evidence type="ECO:0000313" key="2">
    <source>
        <dbReference type="Proteomes" id="UP001148838"/>
    </source>
</evidence>
<dbReference type="InterPro" id="IPR036397">
    <property type="entry name" value="RNaseH_sf"/>
</dbReference>
<dbReference type="Gene3D" id="3.30.420.10">
    <property type="entry name" value="Ribonuclease H-like superfamily/Ribonuclease H"/>
    <property type="match status" value="1"/>
</dbReference>
<accession>A0ABQ8SQF1</accession>
<sequence>MELREIYQICNTPEPLPQFLNPILSNSILFSVDLEDDVFKRKTPVDILRSLALETINLKYPETEWLRVYTDGSKSEDDINVGAGVYSDIFASYTAVDTHRSAYDGEIEAIRVALAQLICHQTKFKNVVILSDSKAAIESVGSSDPESSSIQDCQNAIQLLQAKHKIVVLQLPKEHMTNTGEGAFYRYLTDQEDWQSRISALQLVMTAWRSISTVSVFINIQPVPFVTFKKR</sequence>
<dbReference type="InterPro" id="IPR012337">
    <property type="entry name" value="RNaseH-like_sf"/>
</dbReference>
<proteinExistence type="predicted"/>
<dbReference type="EMBL" id="JAJSOF020000023">
    <property type="protein sequence ID" value="KAJ4436424.1"/>
    <property type="molecule type" value="Genomic_DNA"/>
</dbReference>
<dbReference type="CDD" id="cd09276">
    <property type="entry name" value="Rnase_HI_RT_non_LTR"/>
    <property type="match status" value="1"/>
</dbReference>
<evidence type="ECO:0008006" key="3">
    <source>
        <dbReference type="Google" id="ProtNLM"/>
    </source>
</evidence>
<dbReference type="SUPFAM" id="SSF53098">
    <property type="entry name" value="Ribonuclease H-like"/>
    <property type="match status" value="1"/>
</dbReference>
<organism evidence="1 2">
    <name type="scientific">Periplaneta americana</name>
    <name type="common">American cockroach</name>
    <name type="synonym">Blatta americana</name>
    <dbReference type="NCBI Taxonomy" id="6978"/>
    <lineage>
        <taxon>Eukaryota</taxon>
        <taxon>Metazoa</taxon>
        <taxon>Ecdysozoa</taxon>
        <taxon>Arthropoda</taxon>
        <taxon>Hexapoda</taxon>
        <taxon>Insecta</taxon>
        <taxon>Pterygota</taxon>
        <taxon>Neoptera</taxon>
        <taxon>Polyneoptera</taxon>
        <taxon>Dictyoptera</taxon>
        <taxon>Blattodea</taxon>
        <taxon>Blattoidea</taxon>
        <taxon>Blattidae</taxon>
        <taxon>Blattinae</taxon>
        <taxon>Periplaneta</taxon>
    </lineage>
</organism>
<name>A0ABQ8SQF1_PERAM</name>
<gene>
    <name evidence="1" type="ORF">ANN_19057</name>
</gene>
<comment type="caution">
    <text evidence="1">The sequence shown here is derived from an EMBL/GenBank/DDBJ whole genome shotgun (WGS) entry which is preliminary data.</text>
</comment>